<evidence type="ECO:0000313" key="8">
    <source>
        <dbReference type="Proteomes" id="UP000644010"/>
    </source>
</evidence>
<dbReference type="Pfam" id="PF25275">
    <property type="entry name" value="Golvesin_C"/>
    <property type="match status" value="1"/>
</dbReference>
<dbReference type="InterPro" id="IPR036188">
    <property type="entry name" value="FAD/NAD-bd_sf"/>
</dbReference>
<name>A0ABR7E2I9_9BACT</name>
<keyword evidence="1" id="KW-0004">4Fe-4S</keyword>
<dbReference type="Gene3D" id="1.10.405.20">
    <property type="match status" value="1"/>
</dbReference>
<dbReference type="PANTHER" id="PTHR43498:SF1">
    <property type="entry name" value="COB--COM HETERODISULFIDE REDUCTASE IRON-SULFUR SUBUNIT A"/>
    <property type="match status" value="1"/>
</dbReference>
<evidence type="ECO:0000256" key="1">
    <source>
        <dbReference type="ARBA" id="ARBA00022485"/>
    </source>
</evidence>
<evidence type="ECO:0000256" key="4">
    <source>
        <dbReference type="ARBA" id="ARBA00023004"/>
    </source>
</evidence>
<evidence type="ECO:0000256" key="2">
    <source>
        <dbReference type="ARBA" id="ARBA00022723"/>
    </source>
</evidence>
<proteinExistence type="predicted"/>
<keyword evidence="2" id="KW-0479">Metal-binding</keyword>
<dbReference type="SUPFAM" id="SSF51905">
    <property type="entry name" value="FAD/NAD(P)-binding domain"/>
    <property type="match status" value="1"/>
</dbReference>
<sequence>MKHYIVSILFLVFCFSCQDKQTEVDVCIYGGTASGVIAAYSVEKMGKSALLIEPSDHLGGMTTGGLGYTDIGNKYTITGLSRLFYRKIGQHYKKFEQWSFPPSVAQKVLDEYIDSSEFPVLKNHRLISAMKSGKRIRYVRLQRIGEEGTPEFITIRAKQFIDCSYEGDLMAAAGISYTVGREDNSIYNETLNGVQLLDKHQFPDSIDPYKEKGNPPSGLCWGISDHPLASKGTGDSSVQAYNYRLCLTNDQQLRRPFEKPETYNPDQYELLLRMLEKKEYKLGEILSINRDMPDKKYDINNNGPFSTDLIGMNHSYIEGSPEERKKIAYEHELYIKGLLYFLANEEKVPAKLRKEASEWGWAKDEFTANDNFPPQLYIREGRRLKGEYVMTQHNCQGNEIVEDGIALAAYGMDSHNCRRIVVNGMVKNEGDVQYHGFPPYPISYRSLFPRYNECQNLLVPVCLSASHIAYGSIRMEPVFMMLGQVAGMAASIAAETGCAIQKVSSKELREKLREDPYLDGSKPDILVDDTDIDKIKYSDNWFKRFGDHYKNSFMFSWAAPNDCFFSFFPVIRESGNYSVYYYCTPMSPEEMSSCISFEITANRNIYTATVNPTEKAGDWALLGSYWLDKDSETQLKLVGERSVGPFFADALLLIPDY</sequence>
<evidence type="ECO:0000256" key="5">
    <source>
        <dbReference type="ARBA" id="ARBA00023014"/>
    </source>
</evidence>
<dbReference type="EMBL" id="JACOOI010000014">
    <property type="protein sequence ID" value="MBC5643985.1"/>
    <property type="molecule type" value="Genomic_DNA"/>
</dbReference>
<dbReference type="RefSeq" id="WP_186959934.1">
    <property type="nucleotide sequence ID" value="NZ_JACOOI010000014.1"/>
</dbReference>
<dbReference type="Pfam" id="PF12831">
    <property type="entry name" value="FAD_oxidored"/>
    <property type="match status" value="1"/>
</dbReference>
<evidence type="ECO:0000259" key="6">
    <source>
        <dbReference type="Pfam" id="PF25275"/>
    </source>
</evidence>
<dbReference type="InterPro" id="IPR039650">
    <property type="entry name" value="HdrA-like"/>
</dbReference>
<dbReference type="Gene3D" id="3.50.50.60">
    <property type="entry name" value="FAD/NAD(P)-binding domain"/>
    <property type="match status" value="1"/>
</dbReference>
<evidence type="ECO:0000313" key="7">
    <source>
        <dbReference type="EMBL" id="MBC5643985.1"/>
    </source>
</evidence>
<dbReference type="Proteomes" id="UP000644010">
    <property type="component" value="Unassembled WGS sequence"/>
</dbReference>
<feature type="domain" description="Golvesin/Xly CBD-like" evidence="6">
    <location>
        <begin position="525"/>
        <end position="650"/>
    </location>
</feature>
<keyword evidence="5" id="KW-0411">Iron-sulfur</keyword>
<dbReference type="InterPro" id="IPR033803">
    <property type="entry name" value="CBD-like_Golvesin-Xly"/>
</dbReference>
<reference evidence="7 8" key="1">
    <citation type="submission" date="2020-08" db="EMBL/GenBank/DDBJ databases">
        <title>Genome public.</title>
        <authorList>
            <person name="Liu C."/>
            <person name="Sun Q."/>
        </authorList>
    </citation>
    <scope>NUCLEOTIDE SEQUENCE [LARGE SCALE GENOMIC DNA]</scope>
    <source>
        <strain evidence="7 8">BX2</strain>
    </source>
</reference>
<keyword evidence="3" id="KW-0560">Oxidoreductase</keyword>
<comment type="caution">
    <text evidence="7">The sequence shown here is derived from an EMBL/GenBank/DDBJ whole genome shotgun (WGS) entry which is preliminary data.</text>
</comment>
<organism evidence="7 8">
    <name type="scientific">Parabacteroides segnis</name>
    <dbReference type="NCBI Taxonomy" id="2763058"/>
    <lineage>
        <taxon>Bacteria</taxon>
        <taxon>Pseudomonadati</taxon>
        <taxon>Bacteroidota</taxon>
        <taxon>Bacteroidia</taxon>
        <taxon>Bacteroidales</taxon>
        <taxon>Tannerellaceae</taxon>
        <taxon>Parabacteroides</taxon>
    </lineage>
</organism>
<evidence type="ECO:0000256" key="3">
    <source>
        <dbReference type="ARBA" id="ARBA00023002"/>
    </source>
</evidence>
<accession>A0ABR7E2I9</accession>
<gene>
    <name evidence="7" type="ORF">H8S77_13955</name>
</gene>
<keyword evidence="4" id="KW-0408">Iron</keyword>
<protein>
    <submittedName>
        <fullName evidence="7">FAD-dependent oxidoreductase</fullName>
    </submittedName>
</protein>
<keyword evidence="8" id="KW-1185">Reference proteome</keyword>
<dbReference type="PANTHER" id="PTHR43498">
    <property type="entry name" value="FERREDOXIN:COB-COM HETERODISULFIDE REDUCTASE SUBUNIT A"/>
    <property type="match status" value="1"/>
</dbReference>